<protein>
    <submittedName>
        <fullName evidence="5">Transcriptional regulator</fullName>
    </submittedName>
</protein>
<keyword evidence="3" id="KW-1133">Transmembrane helix</keyword>
<name>A0ABM6GJ09_9BIFI</name>
<dbReference type="InterPro" id="IPR050922">
    <property type="entry name" value="LytR/CpsA/Psr_CW_biosynth"/>
</dbReference>
<dbReference type="NCBIfam" id="TIGR00350">
    <property type="entry name" value="lytR_cpsA_psr"/>
    <property type="match status" value="1"/>
</dbReference>
<feature type="transmembrane region" description="Helical" evidence="3">
    <location>
        <begin position="123"/>
        <end position="146"/>
    </location>
</feature>
<dbReference type="Proteomes" id="UP000186260">
    <property type="component" value="Chromosome"/>
</dbReference>
<sequence>MNSRLYEDPSEDNINPPIFTPSHNNDSSNSNVPPSFTPKRVKRGKIESNALPSQAPSFAPTTQRTRILKSPEQCSSRPVSYTSQLQPRPAPRTSSISQMRIPTTINKAVGSTAKILPHKPHRILHAFIAFFVVLAIGVTGFGVYSWNWVDSRINRTTWLTSTPSTQGKAWLILGSDQREGEEAKEITGFRTDTILVLTKPSNGHSSLISIPRDSLVSLNGEQVKINSVAQAAGNKALTAAIEKITGHRIDHVAEIRFGGLTNVVNAIDGIDLCYNRTVSDKFSGLNWTSGCHHVDGNTALAFSRMRYADPESDFGRAARQRMVIAAIMKKALDHNTLLNFGKVKKLAETGLASVIFDEKTNPGTLWEMAQAFKEATGPSGISGTIYWTNPDYQVPGVGSSVLLDDAKNLDLFNQLASGTHKPGSVGTLAEQQ</sequence>
<evidence type="ECO:0000256" key="2">
    <source>
        <dbReference type="SAM" id="MobiDB-lite"/>
    </source>
</evidence>
<keyword evidence="6" id="KW-1185">Reference proteome</keyword>
<feature type="region of interest" description="Disordered" evidence="2">
    <location>
        <begin position="1"/>
        <end position="97"/>
    </location>
</feature>
<dbReference type="InterPro" id="IPR004474">
    <property type="entry name" value="LytR_CpsA_psr"/>
</dbReference>
<dbReference type="Gene3D" id="3.40.630.190">
    <property type="entry name" value="LCP protein"/>
    <property type="match status" value="1"/>
</dbReference>
<dbReference type="PANTHER" id="PTHR33392">
    <property type="entry name" value="POLYISOPRENYL-TEICHOIC ACID--PEPTIDOGLYCAN TEICHOIC ACID TRANSFERASE TAGU"/>
    <property type="match status" value="1"/>
</dbReference>
<proteinExistence type="inferred from homology"/>
<feature type="compositionally biased region" description="Polar residues" evidence="2">
    <location>
        <begin position="72"/>
        <end position="97"/>
    </location>
</feature>
<dbReference type="Pfam" id="PF03816">
    <property type="entry name" value="LytR_cpsA_psr"/>
    <property type="match status" value="1"/>
</dbReference>
<evidence type="ECO:0000313" key="5">
    <source>
        <dbReference type="EMBL" id="APW18622.1"/>
    </source>
</evidence>
<evidence type="ECO:0000313" key="6">
    <source>
        <dbReference type="Proteomes" id="UP000186260"/>
    </source>
</evidence>
<feature type="domain" description="Cell envelope-related transcriptional attenuator" evidence="4">
    <location>
        <begin position="190"/>
        <end position="331"/>
    </location>
</feature>
<dbReference type="EMBL" id="CP019058">
    <property type="protein sequence ID" value="APW18622.1"/>
    <property type="molecule type" value="Genomic_DNA"/>
</dbReference>
<dbReference type="PANTHER" id="PTHR33392:SF6">
    <property type="entry name" value="POLYISOPRENYL-TEICHOIC ACID--PEPTIDOGLYCAN TEICHOIC ACID TRANSFERASE TAGU"/>
    <property type="match status" value="1"/>
</dbReference>
<evidence type="ECO:0000259" key="4">
    <source>
        <dbReference type="Pfam" id="PF03816"/>
    </source>
</evidence>
<feature type="compositionally biased region" description="Polar residues" evidence="2">
    <location>
        <begin position="50"/>
        <end position="65"/>
    </location>
</feature>
<accession>A0ABM6GJ09</accession>
<comment type="similarity">
    <text evidence="1">Belongs to the LytR/CpsA/Psr (LCP) family.</text>
</comment>
<evidence type="ECO:0000256" key="3">
    <source>
        <dbReference type="SAM" id="Phobius"/>
    </source>
</evidence>
<keyword evidence="3" id="KW-0472">Membrane</keyword>
<gene>
    <name evidence="5" type="ORF">BVL65_03375</name>
</gene>
<keyword evidence="3" id="KW-0812">Transmembrane</keyword>
<evidence type="ECO:0000256" key="1">
    <source>
        <dbReference type="ARBA" id="ARBA00006068"/>
    </source>
</evidence>
<feature type="compositionally biased region" description="Low complexity" evidence="2">
    <location>
        <begin position="21"/>
        <end position="34"/>
    </location>
</feature>
<dbReference type="RefSeq" id="WP_064621658.1">
    <property type="nucleotide sequence ID" value="NZ_CP019058.1"/>
</dbReference>
<reference evidence="6" key="1">
    <citation type="submission" date="2017-01" db="EMBL/GenBank/DDBJ databases">
        <title>Gardnerella vaginalis bacteremia associated with severe acute encephalopathy in a young female patient: Case Report and characterization of the isolate.</title>
        <authorList>
            <person name="Tankovic J."/>
            <person name="Timinskas A."/>
            <person name="Zilnyte M."/>
            <person name="Janulaitiene M."/>
            <person name="Zvirbliene A."/>
            <person name="Pleckaityte M."/>
        </authorList>
    </citation>
    <scope>NUCLEOTIDE SEQUENCE [LARGE SCALE GENOMIC DNA]</scope>
    <source>
        <strain evidence="6">GV37</strain>
    </source>
</reference>
<organism evidence="5 6">
    <name type="scientific">Gardnerella swidsinskii</name>
    <dbReference type="NCBI Taxonomy" id="2792979"/>
    <lineage>
        <taxon>Bacteria</taxon>
        <taxon>Bacillati</taxon>
        <taxon>Actinomycetota</taxon>
        <taxon>Actinomycetes</taxon>
        <taxon>Bifidobacteriales</taxon>
        <taxon>Bifidobacteriaceae</taxon>
        <taxon>Gardnerella</taxon>
    </lineage>
</organism>